<dbReference type="SUPFAM" id="SSF49265">
    <property type="entry name" value="Fibronectin type III"/>
    <property type="match status" value="1"/>
</dbReference>
<accession>A0A316I178</accession>
<feature type="signal peptide" evidence="7">
    <location>
        <begin position="1"/>
        <end position="30"/>
    </location>
</feature>
<dbReference type="InterPro" id="IPR011042">
    <property type="entry name" value="6-blade_b-propeller_TolB-like"/>
</dbReference>
<dbReference type="Gene3D" id="2.120.10.30">
    <property type="entry name" value="TolB, C-terminal domain"/>
    <property type="match status" value="1"/>
</dbReference>
<dbReference type="InterPro" id="IPR011041">
    <property type="entry name" value="Quinoprot_gluc/sorb_DH_b-prop"/>
</dbReference>
<comment type="caution">
    <text evidence="10">The sequence shown here is derived from an EMBL/GenBank/DDBJ whole genome shotgun (WGS) entry which is preliminary data.</text>
</comment>
<dbReference type="InterPro" id="IPR006311">
    <property type="entry name" value="TAT_signal"/>
</dbReference>
<keyword evidence="4" id="KW-0326">Glycosidase</keyword>
<dbReference type="SUPFAM" id="SSF50952">
    <property type="entry name" value="Soluble quinoprotein glucose dehydrogenase"/>
    <property type="match status" value="1"/>
</dbReference>
<dbReference type="Proteomes" id="UP000246005">
    <property type="component" value="Unassembled WGS sequence"/>
</dbReference>
<dbReference type="PANTHER" id="PTHR19328">
    <property type="entry name" value="HEDGEHOG-INTERACTING PROTEIN"/>
    <property type="match status" value="1"/>
</dbReference>
<dbReference type="InterPro" id="IPR036116">
    <property type="entry name" value="FN3_sf"/>
</dbReference>
<dbReference type="Pfam" id="PF22633">
    <property type="entry name" value="F5_F8_type_C_2"/>
    <property type="match status" value="1"/>
</dbReference>
<dbReference type="SUPFAM" id="SSF49785">
    <property type="entry name" value="Galactose-binding domain-like"/>
    <property type="match status" value="1"/>
</dbReference>
<dbReference type="PROSITE" id="PS50022">
    <property type="entry name" value="FA58C_3"/>
    <property type="match status" value="1"/>
</dbReference>
<evidence type="ECO:0000256" key="6">
    <source>
        <dbReference type="SAM" id="MobiDB-lite"/>
    </source>
</evidence>
<evidence type="ECO:0000256" key="7">
    <source>
        <dbReference type="SAM" id="SignalP"/>
    </source>
</evidence>
<dbReference type="Pfam" id="PF00041">
    <property type="entry name" value="fn3"/>
    <property type="match status" value="2"/>
</dbReference>
<feature type="chain" id="PRO_5038334108" evidence="7">
    <location>
        <begin position="31"/>
        <end position="691"/>
    </location>
</feature>
<evidence type="ECO:0000259" key="8">
    <source>
        <dbReference type="PROSITE" id="PS50022"/>
    </source>
</evidence>
<dbReference type="EMBL" id="QGHB01000005">
    <property type="protein sequence ID" value="PWK86083.1"/>
    <property type="molecule type" value="Genomic_DNA"/>
</dbReference>
<dbReference type="AlphaFoldDB" id="A0A316I178"/>
<dbReference type="PANTHER" id="PTHR19328:SF13">
    <property type="entry name" value="HIPL1 PROTEIN"/>
    <property type="match status" value="1"/>
</dbReference>
<keyword evidence="2" id="KW-0378">Hydrolase</keyword>
<proteinExistence type="predicted"/>
<dbReference type="GO" id="GO:0000272">
    <property type="term" value="P:polysaccharide catabolic process"/>
    <property type="evidence" value="ECO:0007669"/>
    <property type="project" value="UniProtKB-KW"/>
</dbReference>
<evidence type="ECO:0000313" key="11">
    <source>
        <dbReference type="Proteomes" id="UP000246005"/>
    </source>
</evidence>
<evidence type="ECO:0000256" key="1">
    <source>
        <dbReference type="ARBA" id="ARBA00022729"/>
    </source>
</evidence>
<dbReference type="InterPro" id="IPR000421">
    <property type="entry name" value="FA58C"/>
</dbReference>
<dbReference type="Pfam" id="PF07995">
    <property type="entry name" value="GSDH"/>
    <property type="match status" value="1"/>
</dbReference>
<keyword evidence="1 7" id="KW-0732">Signal</keyword>
<feature type="region of interest" description="Disordered" evidence="6">
    <location>
        <begin position="255"/>
        <end position="279"/>
    </location>
</feature>
<dbReference type="SMART" id="SM00060">
    <property type="entry name" value="FN3"/>
    <property type="match status" value="2"/>
</dbReference>
<feature type="compositionally biased region" description="Polar residues" evidence="6">
    <location>
        <begin position="666"/>
        <end position="682"/>
    </location>
</feature>
<dbReference type="CDD" id="cd00063">
    <property type="entry name" value="FN3"/>
    <property type="match status" value="2"/>
</dbReference>
<gene>
    <name evidence="10" type="ORF">C8D88_105123</name>
</gene>
<dbReference type="GO" id="GO:0016798">
    <property type="term" value="F:hydrolase activity, acting on glycosyl bonds"/>
    <property type="evidence" value="ECO:0007669"/>
    <property type="project" value="UniProtKB-KW"/>
</dbReference>
<evidence type="ECO:0000313" key="10">
    <source>
        <dbReference type="EMBL" id="PWK86083.1"/>
    </source>
</evidence>
<feature type="domain" description="Fibronectin type-III" evidence="9">
    <location>
        <begin position="180"/>
        <end position="267"/>
    </location>
</feature>
<evidence type="ECO:0000256" key="2">
    <source>
        <dbReference type="ARBA" id="ARBA00022801"/>
    </source>
</evidence>
<evidence type="ECO:0000259" key="9">
    <source>
        <dbReference type="PROSITE" id="PS50853"/>
    </source>
</evidence>
<dbReference type="InterPro" id="IPR003961">
    <property type="entry name" value="FN3_dom"/>
</dbReference>
<feature type="domain" description="Fibronectin type-III" evidence="9">
    <location>
        <begin position="276"/>
        <end position="361"/>
    </location>
</feature>
<dbReference type="FunFam" id="2.60.40.10:FF:001114">
    <property type="entry name" value="Chitinase A1"/>
    <property type="match status" value="1"/>
</dbReference>
<dbReference type="Gene3D" id="2.60.40.10">
    <property type="entry name" value="Immunoglobulins"/>
    <property type="match status" value="2"/>
</dbReference>
<sequence>MAPRSRRLPVTRAGILATALAVAVTSLVSAAPQAAAADVLLSQGKPATESASGGANYAPKNAFDGNAATRWASKSNTDPAWIRVDLGASANINRVRLQWDLSCAKAYRVETSENDSTWTSIHSTTDGLGGVEDLTVTGRGRYVRVYGTTRCRTGTSYGYSLQEFQVFGNSGPVDPEPPSPPSDLVASEIKSDSAKLTWKAATDNVAVTAYDIYNLGQFQKTVPGNALTTVMTGLKPNVNYGFYVNARDAAGNVSQASNTAEFKTPPAQDDPIPPTAPKNLRSTGVTANSVSLAWEPATDNVGVTRYEVYTGATKVGDAAGTSATIGGRSANTEYTFTVKAFDAVGNASAASNAVTVKTRSGGDQVGAVTQIATDNDVPWGLAFLPDGSGIYSRRDAQDIVKITPSGQKTNLGKVPGVSGTNGEGGLLGIELSPTFAADGLIYVYHTSSSDNRIVRAKIEGNSLTGWQTLLTGIPRNKFHNGGRLRFGADGKLYAATGDGQNKPLAQNKQSFGGKVLRLNPDGTAPSDNPFFGEGGNARYVWTYGHRNVQGLAVDSQGRMWQAELGDGSQDEINLLQKGGNYGWPACEGTSGSCGGSIAPKKTFSVSSASPSGLAIVNDVLFLAALRGERLYRIPINGSSLGAATPHFQGTYGRLRTPEPAPDGSLWVTTSNGDKDSTAGNSNTRILKVALN</sequence>
<feature type="domain" description="F5/8 type C" evidence="8">
    <location>
        <begin position="29"/>
        <end position="169"/>
    </location>
</feature>
<evidence type="ECO:0000256" key="3">
    <source>
        <dbReference type="ARBA" id="ARBA00023277"/>
    </source>
</evidence>
<evidence type="ECO:0000256" key="5">
    <source>
        <dbReference type="ARBA" id="ARBA00023326"/>
    </source>
</evidence>
<dbReference type="PROSITE" id="PS51318">
    <property type="entry name" value="TAT"/>
    <property type="match status" value="1"/>
</dbReference>
<evidence type="ECO:0000256" key="4">
    <source>
        <dbReference type="ARBA" id="ARBA00023295"/>
    </source>
</evidence>
<dbReference type="InterPro" id="IPR013783">
    <property type="entry name" value="Ig-like_fold"/>
</dbReference>
<keyword evidence="3" id="KW-0119">Carbohydrate metabolism</keyword>
<dbReference type="RefSeq" id="WP_233439581.1">
    <property type="nucleotide sequence ID" value="NZ_QGHB01000005.1"/>
</dbReference>
<dbReference type="Gene3D" id="2.60.120.260">
    <property type="entry name" value="Galactose-binding domain-like"/>
    <property type="match status" value="1"/>
</dbReference>
<dbReference type="PROSITE" id="PS50853">
    <property type="entry name" value="FN3"/>
    <property type="match status" value="2"/>
</dbReference>
<organism evidence="10 11">
    <name type="scientific">Lentzea atacamensis</name>
    <dbReference type="NCBI Taxonomy" id="531938"/>
    <lineage>
        <taxon>Bacteria</taxon>
        <taxon>Bacillati</taxon>
        <taxon>Actinomycetota</taxon>
        <taxon>Actinomycetes</taxon>
        <taxon>Pseudonocardiales</taxon>
        <taxon>Pseudonocardiaceae</taxon>
        <taxon>Lentzea</taxon>
    </lineage>
</organism>
<keyword evidence="5" id="KW-0624">Polysaccharide degradation</keyword>
<name>A0A316I178_9PSEU</name>
<protein>
    <submittedName>
        <fullName evidence="10">Glucose/arabinose dehydrogenase</fullName>
    </submittedName>
</protein>
<feature type="region of interest" description="Disordered" evidence="6">
    <location>
        <begin position="655"/>
        <end position="682"/>
    </location>
</feature>
<reference evidence="10 11" key="1">
    <citation type="submission" date="2018-05" db="EMBL/GenBank/DDBJ databases">
        <title>Genomic Encyclopedia of Type Strains, Phase IV (KMG-IV): sequencing the most valuable type-strain genomes for metagenomic binning, comparative biology and taxonomic classification.</title>
        <authorList>
            <person name="Goeker M."/>
        </authorList>
    </citation>
    <scope>NUCLEOTIDE SEQUENCE [LARGE SCALE GENOMIC DNA]</scope>
    <source>
        <strain evidence="10 11">DSM 45480</strain>
    </source>
</reference>
<dbReference type="InterPro" id="IPR012938">
    <property type="entry name" value="Glc/Sorbosone_DH"/>
</dbReference>
<dbReference type="InterPro" id="IPR008979">
    <property type="entry name" value="Galactose-bd-like_sf"/>
</dbReference>